<accession>A0ABN0RIP5</accession>
<protein>
    <recommendedName>
        <fullName evidence="3">Fungal lipase-like domain-containing protein</fullName>
    </recommendedName>
</protein>
<comment type="caution">
    <text evidence="1">The sequence shown here is derived from an EMBL/GenBank/DDBJ whole genome shotgun (WGS) entry which is preliminary data.</text>
</comment>
<dbReference type="Gene3D" id="3.40.50.1820">
    <property type="entry name" value="alpha/beta hydrolase"/>
    <property type="match status" value="1"/>
</dbReference>
<proteinExistence type="predicted"/>
<evidence type="ECO:0000313" key="1">
    <source>
        <dbReference type="EMBL" id="EUJ33797.1"/>
    </source>
</evidence>
<organism evidence="1 2">
    <name type="scientific">Listeria floridensis FSL S10-1187</name>
    <dbReference type="NCBI Taxonomy" id="1265817"/>
    <lineage>
        <taxon>Bacteria</taxon>
        <taxon>Bacillati</taxon>
        <taxon>Bacillota</taxon>
        <taxon>Bacilli</taxon>
        <taxon>Bacillales</taxon>
        <taxon>Listeriaceae</taxon>
        <taxon>Listeria</taxon>
    </lineage>
</organism>
<evidence type="ECO:0000313" key="2">
    <source>
        <dbReference type="Proteomes" id="UP000019249"/>
    </source>
</evidence>
<dbReference type="EMBL" id="AODF01000001">
    <property type="protein sequence ID" value="EUJ33797.1"/>
    <property type="molecule type" value="Genomic_DNA"/>
</dbReference>
<dbReference type="Pfam" id="PF11187">
    <property type="entry name" value="Mbeg1-like"/>
    <property type="match status" value="1"/>
</dbReference>
<gene>
    <name evidence="1" type="ORF">MFLO_01165</name>
</gene>
<dbReference type="SUPFAM" id="SSF53474">
    <property type="entry name" value="alpha/beta-Hydrolases"/>
    <property type="match status" value="1"/>
</dbReference>
<dbReference type="InterPro" id="IPR029058">
    <property type="entry name" value="AB_hydrolase_fold"/>
</dbReference>
<name>A0ABN0RIP5_9LIST</name>
<sequence>MISLSDKEHVELANREYDNLKINSTVSVSKGKKKIGEVSQINNNLKTGEQSYVITKDYVPANAPLSEREKVKEVTVLYRGSTGVDQLLAFDSMKSLDVFQDWILNDAPAAAQVAGQKGTIAPPQFKSAASSLKETLKTYPNAKVYIYGHSLGSMNGQYAIADLSKQQLNRIESAYLYQGPNIYTTLTPEQKKVADAFTATNKGFLYVDQRDIIALAYGEGALGVGNVLYVDGSPTGGITAQHMWQGYEFDKDGNLMLTGEGYAKLSLIVTETGLANLKRLKKEI</sequence>
<dbReference type="InterPro" id="IPR024499">
    <property type="entry name" value="Mbeg1-like"/>
</dbReference>
<reference evidence="1 2" key="1">
    <citation type="journal article" date="2014" name="Int. J. Syst. Evol. Microbiol.">
        <title>Listeria floridensis sp. nov., Listeria aquatica sp. nov., Listeria cornellensis sp. nov., Listeria riparia sp. nov. and Listeria grandensis sp. nov., from agricultural and natural environments.</title>
        <authorList>
            <person name="den Bakker H.C."/>
            <person name="Warchocki S."/>
            <person name="Wright E.M."/>
            <person name="Allred A.F."/>
            <person name="Ahlstrom C."/>
            <person name="Manuel C.S."/>
            <person name="Stasiewicz M.J."/>
            <person name="Burrell A."/>
            <person name="Roof S."/>
            <person name="Strawn L."/>
            <person name="Fortes E.D."/>
            <person name="Nightingale K.K."/>
            <person name="Kephart D."/>
            <person name="Wiedmann M."/>
        </authorList>
    </citation>
    <scope>NUCLEOTIDE SEQUENCE [LARGE SCALE GENOMIC DNA]</scope>
    <source>
        <strain evidence="1 2">FSL S10-1187</strain>
    </source>
</reference>
<dbReference type="Proteomes" id="UP000019249">
    <property type="component" value="Unassembled WGS sequence"/>
</dbReference>
<evidence type="ECO:0008006" key="3">
    <source>
        <dbReference type="Google" id="ProtNLM"/>
    </source>
</evidence>
<dbReference type="RefSeq" id="WP_051993380.1">
    <property type="nucleotide sequence ID" value="NZ_AODF01000001.1"/>
</dbReference>
<keyword evidence="2" id="KW-1185">Reference proteome</keyword>